<feature type="binding site" evidence="7">
    <location>
        <position position="230"/>
    </location>
    <ligand>
        <name>Cu cation</name>
        <dbReference type="ChEBI" id="CHEBI:23378"/>
    </ligand>
</feature>
<evidence type="ECO:0000256" key="5">
    <source>
        <dbReference type="ARBA" id="ARBA00023008"/>
    </source>
</evidence>
<comment type="caution">
    <text evidence="9">The sequence shown here is derived from an EMBL/GenBank/DDBJ whole genome shotgun (WGS) entry which is preliminary data.</text>
</comment>
<feature type="domain" description="Blue (type 1) copper" evidence="8">
    <location>
        <begin position="80"/>
        <end position="157"/>
    </location>
</feature>
<feature type="binding site" evidence="7">
    <location>
        <position position="266"/>
    </location>
    <ligand>
        <name>Cu cation</name>
        <dbReference type="ChEBI" id="CHEBI:23378"/>
    </ligand>
</feature>
<dbReference type="NCBIfam" id="TIGR03102">
    <property type="entry name" value="halo_cynanin"/>
    <property type="match status" value="1"/>
</dbReference>
<dbReference type="Pfam" id="PF00127">
    <property type="entry name" value="Copper-bind"/>
    <property type="match status" value="2"/>
</dbReference>
<dbReference type="InterPro" id="IPR008972">
    <property type="entry name" value="Cupredoxin"/>
</dbReference>
<dbReference type="PRINTS" id="PR00157">
    <property type="entry name" value="PLASTOCYANIN"/>
</dbReference>
<dbReference type="PANTHER" id="PTHR34192">
    <property type="entry name" value="PLASTOCYANIN MAJOR ISOFORM, CHLOROPLASTIC-RELATED"/>
    <property type="match status" value="1"/>
</dbReference>
<dbReference type="Gene3D" id="2.60.40.420">
    <property type="entry name" value="Cupredoxins - blue copper proteins"/>
    <property type="match status" value="2"/>
</dbReference>
<dbReference type="InterPro" id="IPR017533">
    <property type="entry name" value="Halocyanin"/>
</dbReference>
<name>A0ABD5URL6_9EURY</name>
<keyword evidence="2" id="KW-0813">Transport</keyword>
<evidence type="ECO:0000256" key="2">
    <source>
        <dbReference type="ARBA" id="ARBA00022448"/>
    </source>
</evidence>
<feature type="domain" description="Blue (type 1) copper" evidence="8">
    <location>
        <begin position="197"/>
        <end position="281"/>
    </location>
</feature>
<keyword evidence="5 7" id="KW-0186">Copper</keyword>
<dbReference type="PANTHER" id="PTHR34192:SF10">
    <property type="entry name" value="PLASTOCYANIN MAJOR ISOFORM, CHLOROPLASTIC-RELATED"/>
    <property type="match status" value="1"/>
</dbReference>
<dbReference type="Proteomes" id="UP001596296">
    <property type="component" value="Unassembled WGS sequence"/>
</dbReference>
<gene>
    <name evidence="9" type="ORF">ACFQE9_05230</name>
</gene>
<keyword evidence="3 7" id="KW-0479">Metal-binding</keyword>
<accession>A0ABD5URL6</accession>
<organism evidence="9 10">
    <name type="scientific">Halopenitus salinus</name>
    <dbReference type="NCBI Taxonomy" id="1198295"/>
    <lineage>
        <taxon>Archaea</taxon>
        <taxon>Methanobacteriati</taxon>
        <taxon>Methanobacteriota</taxon>
        <taxon>Stenosarchaea group</taxon>
        <taxon>Halobacteria</taxon>
        <taxon>Halobacteriales</taxon>
        <taxon>Haloferacaceae</taxon>
        <taxon>Halopenitus</taxon>
    </lineage>
</organism>
<evidence type="ECO:0000256" key="4">
    <source>
        <dbReference type="ARBA" id="ARBA00022982"/>
    </source>
</evidence>
<keyword evidence="10" id="KW-1185">Reference proteome</keyword>
<reference evidence="9 10" key="1">
    <citation type="journal article" date="2019" name="Int. J. Syst. Evol. Microbiol.">
        <title>The Global Catalogue of Microorganisms (GCM) 10K type strain sequencing project: providing services to taxonomists for standard genome sequencing and annotation.</title>
        <authorList>
            <consortium name="The Broad Institute Genomics Platform"/>
            <consortium name="The Broad Institute Genome Sequencing Center for Infectious Disease"/>
            <person name="Wu L."/>
            <person name="Ma J."/>
        </authorList>
    </citation>
    <scope>NUCLEOTIDE SEQUENCE [LARGE SCALE GENOMIC DNA]</scope>
    <source>
        <strain evidence="9 10">SKJ47</strain>
    </source>
</reference>
<dbReference type="InterPro" id="IPR000923">
    <property type="entry name" value="BlueCu_1"/>
</dbReference>
<dbReference type="RefSeq" id="WP_379741384.1">
    <property type="nucleotide sequence ID" value="NZ_JBHSVN010000001.1"/>
</dbReference>
<evidence type="ECO:0000256" key="7">
    <source>
        <dbReference type="PIRSR" id="PIRSR602387-1"/>
    </source>
</evidence>
<evidence type="ECO:0000256" key="1">
    <source>
        <dbReference type="ARBA" id="ARBA00004370"/>
    </source>
</evidence>
<proteinExistence type="predicted"/>
<dbReference type="AlphaFoldDB" id="A0ABD5URL6"/>
<comment type="subcellular location">
    <subcellularLocation>
        <location evidence="1">Membrane</location>
    </subcellularLocation>
</comment>
<keyword evidence="6" id="KW-0472">Membrane</keyword>
<feature type="binding site" evidence="7">
    <location>
        <position position="269"/>
    </location>
    <ligand>
        <name>Cu cation</name>
        <dbReference type="ChEBI" id="CHEBI:23378"/>
    </ligand>
</feature>
<dbReference type="InterPro" id="IPR006311">
    <property type="entry name" value="TAT_signal"/>
</dbReference>
<evidence type="ECO:0000259" key="8">
    <source>
        <dbReference type="Pfam" id="PF00127"/>
    </source>
</evidence>
<protein>
    <submittedName>
        <fullName evidence="9">Halocyanin domain-containing protein</fullName>
    </submittedName>
</protein>
<dbReference type="CDD" id="cd04220">
    <property type="entry name" value="Halocyanin"/>
    <property type="match status" value="2"/>
</dbReference>
<dbReference type="GO" id="GO:0046872">
    <property type="term" value="F:metal ion binding"/>
    <property type="evidence" value="ECO:0007669"/>
    <property type="project" value="UniProtKB-KW"/>
</dbReference>
<keyword evidence="4" id="KW-0249">Electron transport</keyword>
<dbReference type="EMBL" id="JBHSXL010000004">
    <property type="protein sequence ID" value="MFC6892015.1"/>
    <property type="molecule type" value="Genomic_DNA"/>
</dbReference>
<dbReference type="PROSITE" id="PS51318">
    <property type="entry name" value="TAT"/>
    <property type="match status" value="1"/>
</dbReference>
<sequence length="287" mass="30829">MPSTNRRTFLGAGIAIGLGSLTGFSNVKAQDADSTSSAGENDDEESLDTWLATANDPQTHQVRDHRYDEPPTVYLGVSNTKSFSPPAIKIAPDTTVTWEWIGDNEEHNVVATDGTFDSGLPASESGETFAYTFEEQGTYKYVSEPHADAGMKGVVVVDSAPSSEYPTVDKWLAGTNEYDGTITDRMGTDLVEITTGAKGNDGHFAFEPHAVKVSTGTTVRWSWTGNGGAHNIAFQDADLDGETIHSESGVHFEETFTETGVFRYSCEPHHAIGQRGAIIVESDSSHG</sequence>
<dbReference type="InterPro" id="IPR002387">
    <property type="entry name" value="Plastocyanin"/>
</dbReference>
<evidence type="ECO:0000256" key="6">
    <source>
        <dbReference type="ARBA" id="ARBA00023136"/>
    </source>
</evidence>
<dbReference type="GO" id="GO:0016020">
    <property type="term" value="C:membrane"/>
    <property type="evidence" value="ECO:0007669"/>
    <property type="project" value="UniProtKB-SubCell"/>
</dbReference>
<comment type="cofactor">
    <cofactor evidence="7">
        <name>Cu(2+)</name>
        <dbReference type="ChEBI" id="CHEBI:29036"/>
    </cofactor>
    <text evidence="7">The crystal structure with reduced Cu(1+) has also been determined.</text>
</comment>
<evidence type="ECO:0000313" key="10">
    <source>
        <dbReference type="Proteomes" id="UP001596296"/>
    </source>
</evidence>
<dbReference type="SUPFAM" id="SSF49503">
    <property type="entry name" value="Cupredoxins"/>
    <property type="match status" value="2"/>
</dbReference>
<evidence type="ECO:0000256" key="3">
    <source>
        <dbReference type="ARBA" id="ARBA00022723"/>
    </source>
</evidence>
<evidence type="ECO:0000313" key="9">
    <source>
        <dbReference type="EMBL" id="MFC6892015.1"/>
    </source>
</evidence>